<gene>
    <name evidence="1" type="ORF">ACFQ21_15890</name>
</gene>
<dbReference type="RefSeq" id="WP_377580262.1">
    <property type="nucleotide sequence ID" value="NZ_JBHTKA010000007.1"/>
</dbReference>
<dbReference type="Proteomes" id="UP001597112">
    <property type="component" value="Unassembled WGS sequence"/>
</dbReference>
<proteinExistence type="predicted"/>
<evidence type="ECO:0000313" key="2">
    <source>
        <dbReference type="Proteomes" id="UP001597112"/>
    </source>
</evidence>
<evidence type="ECO:0008006" key="3">
    <source>
        <dbReference type="Google" id="ProtNLM"/>
    </source>
</evidence>
<dbReference type="Gene3D" id="3.30.1460.10">
    <property type="match status" value="1"/>
</dbReference>
<dbReference type="EMBL" id="JBHTKA010000007">
    <property type="protein sequence ID" value="MFD1000807.1"/>
    <property type="molecule type" value="Genomic_DNA"/>
</dbReference>
<evidence type="ECO:0000313" key="1">
    <source>
        <dbReference type="EMBL" id="MFD1000807.1"/>
    </source>
</evidence>
<protein>
    <recommendedName>
        <fullName evidence="3">YbjN domain-containing protein</fullName>
    </recommendedName>
</protein>
<accession>A0ABW3K3U8</accession>
<comment type="caution">
    <text evidence="1">The sequence shown here is derived from an EMBL/GenBank/DDBJ whole genome shotgun (WGS) entry which is preliminary data.</text>
</comment>
<keyword evidence="2" id="KW-1185">Reference proteome</keyword>
<name>A0ABW3K3U8_9BACT</name>
<sequence>MVETLPGIMNYVEQYAEHIGGQYTDYDHTKSVIVVPLSTSRFQTVLACVQTSPVSGREQTLFTSKVCEFNSSLDLKALLERNASFDYSKFIIEDGYLKVEASCLSETVSQEQIGEMIQEVAQLADHYEMRLTGRDIH</sequence>
<reference evidence="2" key="1">
    <citation type="journal article" date="2019" name="Int. J. Syst. Evol. Microbiol.">
        <title>The Global Catalogue of Microorganisms (GCM) 10K type strain sequencing project: providing services to taxonomists for standard genome sequencing and annotation.</title>
        <authorList>
            <consortium name="The Broad Institute Genomics Platform"/>
            <consortium name="The Broad Institute Genome Sequencing Center for Infectious Disease"/>
            <person name="Wu L."/>
            <person name="Ma J."/>
        </authorList>
    </citation>
    <scope>NUCLEOTIDE SEQUENCE [LARGE SCALE GENOMIC DNA]</scope>
    <source>
        <strain evidence="2">CCUG 58938</strain>
    </source>
</reference>
<organism evidence="1 2">
    <name type="scientific">Ohtaekwangia kribbensis</name>
    <dbReference type="NCBI Taxonomy" id="688913"/>
    <lineage>
        <taxon>Bacteria</taxon>
        <taxon>Pseudomonadati</taxon>
        <taxon>Bacteroidota</taxon>
        <taxon>Cytophagia</taxon>
        <taxon>Cytophagales</taxon>
        <taxon>Fulvivirgaceae</taxon>
        <taxon>Ohtaekwangia</taxon>
    </lineage>
</organism>